<keyword evidence="2" id="KW-1185">Reference proteome</keyword>
<dbReference type="InParanoid" id="A0A5N4AW71"/>
<sequence>MPVLSMWKCHLKLRSLLTQSNKVSSSYSQRSCKYLTMNIKFEHGVKRNWEPNSCPLCISFVQEKDFILSLFKTYKDSSTLIKNPETIYRYYGSEKIALEKNSIIPGVCIMAYIVG</sequence>
<evidence type="ECO:0000313" key="1">
    <source>
        <dbReference type="EMBL" id="KAB0801478.1"/>
    </source>
</evidence>
<gene>
    <name evidence="1" type="ORF">PPYR_05832</name>
</gene>
<dbReference type="Proteomes" id="UP000327044">
    <property type="component" value="Unassembled WGS sequence"/>
</dbReference>
<dbReference type="EMBL" id="VVIM01000003">
    <property type="protein sequence ID" value="KAB0801478.1"/>
    <property type="molecule type" value="Genomic_DNA"/>
</dbReference>
<proteinExistence type="predicted"/>
<accession>A0A5N4AW71</accession>
<evidence type="ECO:0000313" key="2">
    <source>
        <dbReference type="Proteomes" id="UP000327044"/>
    </source>
</evidence>
<comment type="caution">
    <text evidence="1">The sequence shown here is derived from an EMBL/GenBank/DDBJ whole genome shotgun (WGS) entry which is preliminary data.</text>
</comment>
<name>A0A5N4AW71_PHOPY</name>
<reference evidence="1 2" key="1">
    <citation type="journal article" date="2018" name="Elife">
        <title>Firefly genomes illuminate parallel origins of bioluminescence in beetles.</title>
        <authorList>
            <person name="Fallon T.R."/>
            <person name="Lower S.E."/>
            <person name="Chang C.H."/>
            <person name="Bessho-Uehara M."/>
            <person name="Martin G.J."/>
            <person name="Bewick A.J."/>
            <person name="Behringer M."/>
            <person name="Debat H.J."/>
            <person name="Wong I."/>
            <person name="Day J.C."/>
            <person name="Suvorov A."/>
            <person name="Silva C.J."/>
            <person name="Stanger-Hall K.F."/>
            <person name="Hall D.W."/>
            <person name="Schmitz R.J."/>
            <person name="Nelson D.R."/>
            <person name="Lewis S.M."/>
            <person name="Shigenobu S."/>
            <person name="Bybee S.M."/>
            <person name="Larracuente A.M."/>
            <person name="Oba Y."/>
            <person name="Weng J.K."/>
        </authorList>
    </citation>
    <scope>NUCLEOTIDE SEQUENCE [LARGE SCALE GENOMIC DNA]</scope>
    <source>
        <strain evidence="1">1611_PpyrPB1</strain>
        <tissue evidence="1">Whole body</tissue>
    </source>
</reference>
<dbReference type="AlphaFoldDB" id="A0A5N4AW71"/>
<organism evidence="1 2">
    <name type="scientific">Photinus pyralis</name>
    <name type="common">Common eastern firefly</name>
    <name type="synonym">Lampyris pyralis</name>
    <dbReference type="NCBI Taxonomy" id="7054"/>
    <lineage>
        <taxon>Eukaryota</taxon>
        <taxon>Metazoa</taxon>
        <taxon>Ecdysozoa</taxon>
        <taxon>Arthropoda</taxon>
        <taxon>Hexapoda</taxon>
        <taxon>Insecta</taxon>
        <taxon>Pterygota</taxon>
        <taxon>Neoptera</taxon>
        <taxon>Endopterygota</taxon>
        <taxon>Coleoptera</taxon>
        <taxon>Polyphaga</taxon>
        <taxon>Elateriformia</taxon>
        <taxon>Elateroidea</taxon>
        <taxon>Lampyridae</taxon>
        <taxon>Lampyrinae</taxon>
        <taxon>Photinus</taxon>
    </lineage>
</organism>
<protein>
    <submittedName>
        <fullName evidence="1">Uncharacterized protein</fullName>
    </submittedName>
</protein>